<reference evidence="9 10" key="1">
    <citation type="submission" date="2018-11" db="EMBL/GenBank/DDBJ databases">
        <title>Genomic Encyclopedia of Type Strains, Phase IV (KMG-IV): sequencing the most valuable type-strain genomes for metagenomic binning, comparative biology and taxonomic classification.</title>
        <authorList>
            <person name="Goeker M."/>
        </authorList>
    </citation>
    <scope>NUCLEOTIDE SEQUENCE [LARGE SCALE GENOMIC DNA]</scope>
    <source>
        <strain evidence="9 10">DSM 5900</strain>
    </source>
</reference>
<feature type="transmembrane region" description="Helical" evidence="8">
    <location>
        <begin position="36"/>
        <end position="55"/>
    </location>
</feature>
<keyword evidence="7 8" id="KW-0472">Membrane</keyword>
<dbReference type="Proteomes" id="UP000278222">
    <property type="component" value="Unassembled WGS sequence"/>
</dbReference>
<comment type="similarity">
    <text evidence="2">Belongs to the MreD family.</text>
</comment>
<dbReference type="InterPro" id="IPR007227">
    <property type="entry name" value="Cell_shape_determining_MreD"/>
</dbReference>
<dbReference type="EMBL" id="RJKX01000014">
    <property type="protein sequence ID" value="ROP90722.1"/>
    <property type="molecule type" value="Genomic_DNA"/>
</dbReference>
<dbReference type="AlphaFoldDB" id="A0A3N1LH83"/>
<dbReference type="NCBIfam" id="TIGR03426">
    <property type="entry name" value="shape_MreD"/>
    <property type="match status" value="1"/>
</dbReference>
<feature type="transmembrane region" description="Helical" evidence="8">
    <location>
        <begin position="109"/>
        <end position="137"/>
    </location>
</feature>
<protein>
    <submittedName>
        <fullName evidence="9">Rod shape-determining protein MreD</fullName>
    </submittedName>
</protein>
<evidence type="ECO:0000256" key="4">
    <source>
        <dbReference type="ARBA" id="ARBA00022692"/>
    </source>
</evidence>
<dbReference type="GO" id="GO:0008360">
    <property type="term" value="P:regulation of cell shape"/>
    <property type="evidence" value="ECO:0007669"/>
    <property type="project" value="UniProtKB-KW"/>
</dbReference>
<dbReference type="GO" id="GO:0005886">
    <property type="term" value="C:plasma membrane"/>
    <property type="evidence" value="ECO:0007669"/>
    <property type="project" value="UniProtKB-SubCell"/>
</dbReference>
<dbReference type="OrthoDB" id="7161178at2"/>
<gene>
    <name evidence="9" type="ORF">EDC65_2579</name>
</gene>
<comment type="subcellular location">
    <subcellularLocation>
        <location evidence="1">Cell membrane</location>
        <topology evidence="1">Multi-pass membrane protein</topology>
    </subcellularLocation>
</comment>
<name>A0A3N1LH83_9PROT</name>
<evidence type="ECO:0000256" key="5">
    <source>
        <dbReference type="ARBA" id="ARBA00022960"/>
    </source>
</evidence>
<evidence type="ECO:0000256" key="1">
    <source>
        <dbReference type="ARBA" id="ARBA00004651"/>
    </source>
</evidence>
<evidence type="ECO:0000256" key="2">
    <source>
        <dbReference type="ARBA" id="ARBA00007776"/>
    </source>
</evidence>
<evidence type="ECO:0000256" key="7">
    <source>
        <dbReference type="ARBA" id="ARBA00023136"/>
    </source>
</evidence>
<evidence type="ECO:0000256" key="8">
    <source>
        <dbReference type="SAM" id="Phobius"/>
    </source>
</evidence>
<proteinExistence type="inferred from homology"/>
<feature type="transmembrane region" description="Helical" evidence="8">
    <location>
        <begin position="143"/>
        <end position="163"/>
    </location>
</feature>
<sequence length="171" mass="18384">MTVGFLHRMDGWARDLLPTLTTIFLLTLSTVRVPVAGFRTVAPAVVLIAVYHWAVHRPLLLPPSVIFAVGFVQDLLSGSPVGTGSLTLLAVYLAVLSQRRFLAGKPFPMVWGGFAIVAAGTFLAVWAAVSALSGILLDPSETVFRFLATVACYPLFAGLLLAVQRAFMTRQ</sequence>
<keyword evidence="10" id="KW-1185">Reference proteome</keyword>
<keyword evidence="4 8" id="KW-0812">Transmembrane</keyword>
<keyword evidence="6 8" id="KW-1133">Transmembrane helix</keyword>
<feature type="transmembrane region" description="Helical" evidence="8">
    <location>
        <begin position="75"/>
        <end position="97"/>
    </location>
</feature>
<evidence type="ECO:0000256" key="3">
    <source>
        <dbReference type="ARBA" id="ARBA00022475"/>
    </source>
</evidence>
<keyword evidence="5" id="KW-0133">Cell shape</keyword>
<evidence type="ECO:0000256" key="6">
    <source>
        <dbReference type="ARBA" id="ARBA00022989"/>
    </source>
</evidence>
<keyword evidence="3" id="KW-1003">Cell membrane</keyword>
<dbReference type="RefSeq" id="WP_123690125.1">
    <property type="nucleotide sequence ID" value="NZ_AP019700.1"/>
</dbReference>
<evidence type="ECO:0000313" key="9">
    <source>
        <dbReference type="EMBL" id="ROP90722.1"/>
    </source>
</evidence>
<evidence type="ECO:0000313" key="10">
    <source>
        <dbReference type="Proteomes" id="UP000278222"/>
    </source>
</evidence>
<accession>A0A3N1LH83</accession>
<organism evidence="9 10">
    <name type="scientific">Stella humosa</name>
    <dbReference type="NCBI Taxonomy" id="94"/>
    <lineage>
        <taxon>Bacteria</taxon>
        <taxon>Pseudomonadati</taxon>
        <taxon>Pseudomonadota</taxon>
        <taxon>Alphaproteobacteria</taxon>
        <taxon>Rhodospirillales</taxon>
        <taxon>Stellaceae</taxon>
        <taxon>Stella</taxon>
    </lineage>
</organism>
<comment type="caution">
    <text evidence="9">The sequence shown here is derived from an EMBL/GenBank/DDBJ whole genome shotgun (WGS) entry which is preliminary data.</text>
</comment>